<feature type="compositionally biased region" description="Basic and acidic residues" evidence="1">
    <location>
        <begin position="63"/>
        <end position="73"/>
    </location>
</feature>
<sequence length="579" mass="64227">MLKEAILEEANTDDRETMPHENPLNLESEDKAETEMLKEAILEEANTDDRETMPHENPLNLESEDKAETETPKEVTSTDGNLDDRETMPHENPLNLESEDKAETETPKEVTSREANTETMVNEGVIPALETVEIHVDDIEGGEDVLVDGELYETMAYEESLNLESEAEGETEMLKEMVLEEIDPDIETPKEMIPNEADMKTETMMNEGEIPVLEKSPNINVKIKIKPSRKRMHSFNKENDRMLAMQIDGFLGLQRPTVDEQLRRQQAKDMMRFMLGKYPISRLLRHIQSGSMTQTEVGINQGDSQPTVASPTDKGKESRCSTCSTEIVSMLQQPRRLSSAENISQTTGTTRLQEETLPIVAATAGIIFWKESEKVQEKSQQAGVMSSQNLIGNASQSEEYEHGRAATQAQVDSSNVENNDYAGKRSRRSSSSLVKEGSDEISLSGRQKNDRVKSSHADDGDTMDENGRSLKEGIHGVLRSALRKGLRRHENAVYMRHEAEDDYVSNADGIAGDAVSASGVDEVDAVAMQIENREPLMTTLHIRATPFGASGVLVVSRAAMDAGEGQGHAKTKVVVRPKI</sequence>
<comment type="caution">
    <text evidence="2">The sequence shown here is derived from an EMBL/GenBank/DDBJ whole genome shotgun (WGS) entry which is preliminary data.</text>
</comment>
<gene>
    <name evidence="2" type="ORF">C0Q70_08284</name>
</gene>
<feature type="compositionally biased region" description="Basic and acidic residues" evidence="1">
    <location>
        <begin position="98"/>
        <end position="116"/>
    </location>
</feature>
<protein>
    <submittedName>
        <fullName evidence="2">Uncharacterized protein</fullName>
    </submittedName>
</protein>
<feature type="compositionally biased region" description="Polar residues" evidence="1">
    <location>
        <begin position="296"/>
        <end position="310"/>
    </location>
</feature>
<feature type="region of interest" description="Disordered" evidence="1">
    <location>
        <begin position="394"/>
        <end position="471"/>
    </location>
</feature>
<dbReference type="Proteomes" id="UP000245119">
    <property type="component" value="Linkage Group LG4"/>
</dbReference>
<proteinExistence type="predicted"/>
<reference evidence="2 3" key="1">
    <citation type="submission" date="2018-04" db="EMBL/GenBank/DDBJ databases">
        <title>The genome of golden apple snail Pomacea canaliculata provides insight into stress tolerance and invasive adaptation.</title>
        <authorList>
            <person name="Liu C."/>
            <person name="Liu B."/>
            <person name="Ren Y."/>
            <person name="Zhang Y."/>
            <person name="Wang H."/>
            <person name="Li S."/>
            <person name="Jiang F."/>
            <person name="Yin L."/>
            <person name="Zhang G."/>
            <person name="Qian W."/>
            <person name="Fan W."/>
        </authorList>
    </citation>
    <scope>NUCLEOTIDE SEQUENCE [LARGE SCALE GENOMIC DNA]</scope>
    <source>
        <strain evidence="2">SZHN2017</strain>
        <tissue evidence="2">Muscle</tissue>
    </source>
</reference>
<organism evidence="2 3">
    <name type="scientific">Pomacea canaliculata</name>
    <name type="common">Golden apple snail</name>
    <dbReference type="NCBI Taxonomy" id="400727"/>
    <lineage>
        <taxon>Eukaryota</taxon>
        <taxon>Metazoa</taxon>
        <taxon>Spiralia</taxon>
        <taxon>Lophotrochozoa</taxon>
        <taxon>Mollusca</taxon>
        <taxon>Gastropoda</taxon>
        <taxon>Caenogastropoda</taxon>
        <taxon>Architaenioglossa</taxon>
        <taxon>Ampullarioidea</taxon>
        <taxon>Ampullariidae</taxon>
        <taxon>Pomacea</taxon>
    </lineage>
</organism>
<feature type="compositionally biased region" description="Basic and acidic residues" evidence="1">
    <location>
        <begin position="447"/>
        <end position="471"/>
    </location>
</feature>
<accession>A0A2T7PHF5</accession>
<feature type="compositionally biased region" description="Basic and acidic residues" evidence="1">
    <location>
        <begin position="28"/>
        <end position="54"/>
    </location>
</feature>
<feature type="region of interest" description="Disordered" evidence="1">
    <location>
        <begin position="1"/>
        <end position="116"/>
    </location>
</feature>
<feature type="compositionally biased region" description="Basic and acidic residues" evidence="1">
    <location>
        <begin position="1"/>
        <end position="19"/>
    </location>
</feature>
<evidence type="ECO:0000313" key="3">
    <source>
        <dbReference type="Proteomes" id="UP000245119"/>
    </source>
</evidence>
<name>A0A2T7PHF5_POMCA</name>
<keyword evidence="3" id="KW-1185">Reference proteome</keyword>
<evidence type="ECO:0000256" key="1">
    <source>
        <dbReference type="SAM" id="MobiDB-lite"/>
    </source>
</evidence>
<feature type="compositionally biased region" description="Polar residues" evidence="1">
    <location>
        <begin position="407"/>
        <end position="418"/>
    </location>
</feature>
<dbReference type="EMBL" id="PZQS01000004">
    <property type="protein sequence ID" value="PVD32837.1"/>
    <property type="molecule type" value="Genomic_DNA"/>
</dbReference>
<evidence type="ECO:0000313" key="2">
    <source>
        <dbReference type="EMBL" id="PVD32837.1"/>
    </source>
</evidence>
<feature type="region of interest" description="Disordered" evidence="1">
    <location>
        <begin position="296"/>
        <end position="319"/>
    </location>
</feature>
<dbReference type="AlphaFoldDB" id="A0A2T7PHF5"/>